<dbReference type="GO" id="GO:0004339">
    <property type="term" value="F:glucan 1,4-alpha-glucosidase activity"/>
    <property type="evidence" value="ECO:0007669"/>
    <property type="project" value="UniProtKB-EC"/>
</dbReference>
<dbReference type="eggNOG" id="ENOG502QPM2">
    <property type="taxonomic scope" value="Eukaryota"/>
</dbReference>
<comment type="catalytic activity">
    <reaction evidence="1">
        <text>Hydrolysis of terminal (1-&gt;4)-linked alpha-D-glucose residues successively from non-reducing ends of the chains with release of beta-D-glucose.</text>
        <dbReference type="EC" id="3.2.1.3"/>
    </reaction>
</comment>
<evidence type="ECO:0000259" key="8">
    <source>
        <dbReference type="Pfam" id="PF00723"/>
    </source>
</evidence>
<evidence type="ECO:0000256" key="6">
    <source>
        <dbReference type="ARBA" id="ARBA00023295"/>
    </source>
</evidence>
<protein>
    <recommendedName>
        <fullName evidence="3">glucan 1,4-alpha-glucosidase</fullName>
        <ecNumber evidence="3">3.2.1.3</ecNumber>
    </recommendedName>
</protein>
<sequence>MRISFKTILKNIHPPGTTRGFLAASLSTSHPDYFYTWTRDAALVVRVLCDLPETEDNLLKDYVEFQADTQNIPTVCQCLGEPKFNPDGSAFSGPWGRPQNDGPAERAITFMKIINRFKGKHDDFIRKTIMTALEKDLDYIVRVWEEPCFDLWEEVNGIHFYTLMVMRIALMDGYHFFNNKNYQSTANDIQKRLETFWSPEENYIRVTQDEQSGVNKTSGLDVSVLLAASTFSSISEGFFTPASDKILATAAAIESAFLKVYSINKDLKTDLGTAIGRYPEDVYDGYEKSEGNPWFLATAAYAELYYLAIEEWKQKGIEINKVNKPFFERIAPFDYGTYAPNSDQWQQIISKVSTEADKFLATVQFHQQANGSMSEQFNRNTGRMQGARDLTWSHAAFISAVKAKEGLPITPVITST</sequence>
<dbReference type="GO" id="GO:0000272">
    <property type="term" value="P:polysaccharide catabolic process"/>
    <property type="evidence" value="ECO:0007669"/>
    <property type="project" value="UniProtKB-KW"/>
</dbReference>
<reference evidence="9 10" key="1">
    <citation type="journal article" date="2009" name="PLoS Genet.">
        <title>Genomic analysis of the basal lineage fungus Rhizopus oryzae reveals a whole-genome duplication.</title>
        <authorList>
            <person name="Ma L.-J."/>
            <person name="Ibrahim A.S."/>
            <person name="Skory C."/>
            <person name="Grabherr M.G."/>
            <person name="Burger G."/>
            <person name="Butler M."/>
            <person name="Elias M."/>
            <person name="Idnurm A."/>
            <person name="Lang B.F."/>
            <person name="Sone T."/>
            <person name="Abe A."/>
            <person name="Calvo S.E."/>
            <person name="Corrochano L.M."/>
            <person name="Engels R."/>
            <person name="Fu J."/>
            <person name="Hansberg W."/>
            <person name="Kim J.-M."/>
            <person name="Kodira C.D."/>
            <person name="Koehrsen M.J."/>
            <person name="Liu B."/>
            <person name="Miranda-Saavedra D."/>
            <person name="O'Leary S."/>
            <person name="Ortiz-Castellanos L."/>
            <person name="Poulter R."/>
            <person name="Rodriguez-Romero J."/>
            <person name="Ruiz-Herrera J."/>
            <person name="Shen Y.-Q."/>
            <person name="Zeng Q."/>
            <person name="Galagan J."/>
            <person name="Birren B.W."/>
            <person name="Cuomo C.A."/>
            <person name="Wickes B.L."/>
        </authorList>
    </citation>
    <scope>NUCLEOTIDE SEQUENCE [LARGE SCALE GENOMIC DNA]</scope>
    <source>
        <strain evidence="10">RA 99-880 / ATCC MYA-4621 / FGSC 9543 / NRRL 43880</strain>
    </source>
</reference>
<dbReference type="AlphaFoldDB" id="I1BGU3"/>
<keyword evidence="4" id="KW-0378">Hydrolase</keyword>
<dbReference type="OrthoDB" id="6123450at2759"/>
<dbReference type="RefSeq" id="XP_067510819.1">
    <property type="nucleotide sequence ID" value="XM_067654718.1"/>
</dbReference>
<dbReference type="SUPFAM" id="SSF48208">
    <property type="entry name" value="Six-hairpin glycosidases"/>
    <property type="match status" value="1"/>
</dbReference>
<dbReference type="GeneID" id="93607099"/>
<dbReference type="Pfam" id="PF00723">
    <property type="entry name" value="Glyco_hydro_15"/>
    <property type="match status" value="1"/>
</dbReference>
<dbReference type="InterPro" id="IPR008928">
    <property type="entry name" value="6-hairpin_glycosidase_sf"/>
</dbReference>
<dbReference type="VEuPathDB" id="FungiDB:RO3G_00127"/>
<evidence type="ECO:0000313" key="10">
    <source>
        <dbReference type="Proteomes" id="UP000009138"/>
    </source>
</evidence>
<accession>I1BGU3</accession>
<evidence type="ECO:0000256" key="4">
    <source>
        <dbReference type="ARBA" id="ARBA00022801"/>
    </source>
</evidence>
<feature type="domain" description="GH15-like" evidence="8">
    <location>
        <begin position="11"/>
        <end position="401"/>
    </location>
</feature>
<name>I1BGU3_RHIO9</name>
<dbReference type="EMBL" id="CH476732">
    <property type="protein sequence ID" value="EIE75423.1"/>
    <property type="molecule type" value="Genomic_DNA"/>
</dbReference>
<dbReference type="GO" id="GO:0000324">
    <property type="term" value="C:fungal-type vacuole"/>
    <property type="evidence" value="ECO:0007669"/>
    <property type="project" value="TreeGrafter"/>
</dbReference>
<evidence type="ECO:0000313" key="9">
    <source>
        <dbReference type="EMBL" id="EIE75423.1"/>
    </source>
</evidence>
<dbReference type="FunCoup" id="I1BGU3">
    <property type="interactions" value="79"/>
</dbReference>
<dbReference type="STRING" id="246409.I1BGU3"/>
<gene>
    <name evidence="9" type="ORF">RO3G_00127</name>
</gene>
<dbReference type="PANTHER" id="PTHR31616:SF9">
    <property type="entry name" value="GLUCOAMYLASE, INTRACELLULAR SPORULATION-SPECIFIC"/>
    <property type="match status" value="1"/>
</dbReference>
<dbReference type="EC" id="3.2.1.3" evidence="3"/>
<dbReference type="PRINTS" id="PR00736">
    <property type="entry name" value="GLHYDRLASE15"/>
</dbReference>
<dbReference type="Gene3D" id="1.50.10.10">
    <property type="match status" value="1"/>
</dbReference>
<proteinExistence type="inferred from homology"/>
<dbReference type="OMA" id="QHRAMVE"/>
<keyword evidence="5" id="KW-0119">Carbohydrate metabolism</keyword>
<dbReference type="InterPro" id="IPR000165">
    <property type="entry name" value="Glucoamylase"/>
</dbReference>
<comment type="similarity">
    <text evidence="2">Belongs to the glycosyl hydrolase 15 family.</text>
</comment>
<evidence type="ECO:0000256" key="1">
    <source>
        <dbReference type="ARBA" id="ARBA00001863"/>
    </source>
</evidence>
<keyword evidence="10" id="KW-1185">Reference proteome</keyword>
<organism evidence="9 10">
    <name type="scientific">Rhizopus delemar (strain RA 99-880 / ATCC MYA-4621 / FGSC 9543 / NRRL 43880)</name>
    <name type="common">Mucormycosis agent</name>
    <name type="synonym">Rhizopus arrhizus var. delemar</name>
    <dbReference type="NCBI Taxonomy" id="246409"/>
    <lineage>
        <taxon>Eukaryota</taxon>
        <taxon>Fungi</taxon>
        <taxon>Fungi incertae sedis</taxon>
        <taxon>Mucoromycota</taxon>
        <taxon>Mucoromycotina</taxon>
        <taxon>Mucoromycetes</taxon>
        <taxon>Mucorales</taxon>
        <taxon>Mucorineae</taxon>
        <taxon>Rhizopodaceae</taxon>
        <taxon>Rhizopus</taxon>
    </lineage>
</organism>
<keyword evidence="7" id="KW-0624">Polysaccharide degradation</keyword>
<evidence type="ECO:0000256" key="2">
    <source>
        <dbReference type="ARBA" id="ARBA00006188"/>
    </source>
</evidence>
<dbReference type="InParanoid" id="I1BGU3"/>
<evidence type="ECO:0000256" key="7">
    <source>
        <dbReference type="ARBA" id="ARBA00023326"/>
    </source>
</evidence>
<evidence type="ECO:0000256" key="3">
    <source>
        <dbReference type="ARBA" id="ARBA00012593"/>
    </source>
</evidence>
<dbReference type="InterPro" id="IPR011613">
    <property type="entry name" value="GH15-like"/>
</dbReference>
<dbReference type="InterPro" id="IPR012341">
    <property type="entry name" value="6hp_glycosidase-like_sf"/>
</dbReference>
<dbReference type="PANTHER" id="PTHR31616">
    <property type="entry name" value="TREHALASE"/>
    <property type="match status" value="1"/>
</dbReference>
<evidence type="ECO:0000256" key="5">
    <source>
        <dbReference type="ARBA" id="ARBA00023277"/>
    </source>
</evidence>
<dbReference type="Proteomes" id="UP000009138">
    <property type="component" value="Unassembled WGS sequence"/>
</dbReference>
<keyword evidence="6" id="KW-0326">Glycosidase</keyword>